<accession>A0A0B8T0K9</accession>
<dbReference type="OrthoDB" id="4410706at2"/>
<sequence>MKDRLFTIKIETALILLTFVVLISCKKVSSESFYAEDVPMAEMPDLTEEFTFGSDKGLVNISTQANGNNFGTNNSALYKNISSQNFAYCHPDVEYFPEGFNGYKYWMVFTPYFGSVGTAQDAKLYENPSVVVSNDGLNWVEPKGLKNPIQGALSAHESITENKNERKQGFWSDVDWFREDGKFFLYYRGSMVSAAGLGSRGAKSLNNKSKLKENAQRTIVRQTSSDGVHWTPLEVVYTSNPPATPKSDHLLSPTFIPVDNIYISYEVELHTGGGNFKGDEQSYVVRRQSKDGLNFSVFDKSQVINFVKKPWKNVNQAYSPWHIQASYVDGYYFLVLAIGDVKKYTSDLLYLAFSKDGLNYNVVPKPIVESNAYRSAIFKKNVTSDYIDFGAILGFKNGAFSYREFRLEKLILDKACK</sequence>
<dbReference type="RefSeq" id="WP_052072348.1">
    <property type="nucleotide sequence ID" value="NZ_JJMU01000033.1"/>
</dbReference>
<proteinExistence type="predicted"/>
<name>A0A0B8T0K9_9SPHI</name>
<dbReference type="Proteomes" id="UP000031802">
    <property type="component" value="Unassembled WGS sequence"/>
</dbReference>
<dbReference type="PROSITE" id="PS51257">
    <property type="entry name" value="PROKAR_LIPOPROTEIN"/>
    <property type="match status" value="1"/>
</dbReference>
<dbReference type="SUPFAM" id="SSF75005">
    <property type="entry name" value="Arabinanase/levansucrase/invertase"/>
    <property type="match status" value="1"/>
</dbReference>
<gene>
    <name evidence="1" type="ORF">DI53_2323</name>
</gene>
<organism evidence="1 2">
    <name type="scientific">Sphingobacterium deserti</name>
    <dbReference type="NCBI Taxonomy" id="1229276"/>
    <lineage>
        <taxon>Bacteria</taxon>
        <taxon>Pseudomonadati</taxon>
        <taxon>Bacteroidota</taxon>
        <taxon>Sphingobacteriia</taxon>
        <taxon>Sphingobacteriales</taxon>
        <taxon>Sphingobacteriaceae</taxon>
        <taxon>Sphingobacterium</taxon>
    </lineage>
</organism>
<dbReference type="InterPro" id="IPR023296">
    <property type="entry name" value="Glyco_hydro_beta-prop_sf"/>
</dbReference>
<dbReference type="PATRIC" id="fig|1229276.3.peg.2384"/>
<protein>
    <submittedName>
        <fullName evidence="1">Uncharacterized protein</fullName>
    </submittedName>
</protein>
<comment type="caution">
    <text evidence="1">The sequence shown here is derived from an EMBL/GenBank/DDBJ whole genome shotgun (WGS) entry which is preliminary data.</text>
</comment>
<evidence type="ECO:0000313" key="1">
    <source>
        <dbReference type="EMBL" id="KGE13911.1"/>
    </source>
</evidence>
<reference evidence="2" key="1">
    <citation type="submission" date="2014-04" db="EMBL/GenBank/DDBJ databases">
        <title>Whole-Genome optical mapping and complete genome sequence of Sphingobacterium deserti sp. nov., a new spaces isolated from desert in the west of China.</title>
        <authorList>
            <person name="Teng C."/>
            <person name="Zhou Z."/>
            <person name="Li X."/>
            <person name="Chen M."/>
            <person name="Lin M."/>
            <person name="Wang L."/>
            <person name="Su S."/>
            <person name="Zhang C."/>
            <person name="Zhang W."/>
        </authorList>
    </citation>
    <scope>NUCLEOTIDE SEQUENCE [LARGE SCALE GENOMIC DNA]</scope>
    <source>
        <strain evidence="2">ACCC05744</strain>
    </source>
</reference>
<dbReference type="EMBL" id="JJMU01000033">
    <property type="protein sequence ID" value="KGE13911.1"/>
    <property type="molecule type" value="Genomic_DNA"/>
</dbReference>
<dbReference type="AlphaFoldDB" id="A0A0B8T0K9"/>
<reference evidence="1 2" key="2">
    <citation type="journal article" date="2015" name="PLoS ONE">
        <title>Whole-Genome Optical Mapping and Finished Genome Sequence of Sphingobacterium deserti sp. nov., a New Species Isolated from the Western Desert of China.</title>
        <authorList>
            <person name="Teng C."/>
            <person name="Zhou Z."/>
            <person name="Molnar I."/>
            <person name="Li X."/>
            <person name="Tang R."/>
            <person name="Chen M."/>
            <person name="Wang L."/>
            <person name="Su S."/>
            <person name="Zhang W."/>
            <person name="Lin M."/>
        </authorList>
    </citation>
    <scope>NUCLEOTIDE SEQUENCE [LARGE SCALE GENOMIC DNA]</scope>
    <source>
        <strain evidence="2">ACCC05744</strain>
    </source>
</reference>
<keyword evidence="2" id="KW-1185">Reference proteome</keyword>
<dbReference type="STRING" id="1229276.DI53_2323"/>
<evidence type="ECO:0000313" key="2">
    <source>
        <dbReference type="Proteomes" id="UP000031802"/>
    </source>
</evidence>
<dbReference type="Gene3D" id="2.115.10.20">
    <property type="entry name" value="Glycosyl hydrolase domain, family 43"/>
    <property type="match status" value="1"/>
</dbReference>